<feature type="domain" description="Non-reducing end beta-L-arabinofuranosidase-like GH127 C-terminal" evidence="3">
    <location>
        <begin position="530"/>
        <end position="622"/>
    </location>
</feature>
<protein>
    <submittedName>
        <fullName evidence="4">Glycoside hydrolase family 127 protein</fullName>
    </submittedName>
</protein>
<gene>
    <name evidence="4" type="ORF">ACFQ4C_21680</name>
</gene>
<keyword evidence="5" id="KW-1185">Reference proteome</keyword>
<evidence type="ECO:0000313" key="4">
    <source>
        <dbReference type="EMBL" id="MFD1143754.1"/>
    </source>
</evidence>
<dbReference type="InterPro" id="IPR008928">
    <property type="entry name" value="6-hairpin_glycosidase_sf"/>
</dbReference>
<dbReference type="InterPro" id="IPR049046">
    <property type="entry name" value="Beta-AFase-like_GH127_middle"/>
</dbReference>
<dbReference type="GO" id="GO:0016787">
    <property type="term" value="F:hydrolase activity"/>
    <property type="evidence" value="ECO:0007669"/>
    <property type="project" value="UniProtKB-KW"/>
</dbReference>
<proteinExistence type="predicted"/>
<dbReference type="SUPFAM" id="SSF48208">
    <property type="entry name" value="Six-hairpin glycosidases"/>
    <property type="match status" value="1"/>
</dbReference>
<dbReference type="EMBL" id="JBHTLP010000018">
    <property type="protein sequence ID" value="MFD1143754.1"/>
    <property type="molecule type" value="Genomic_DNA"/>
</dbReference>
<reference evidence="5" key="1">
    <citation type="journal article" date="2019" name="Int. J. Syst. Evol. Microbiol.">
        <title>The Global Catalogue of Microorganisms (GCM) 10K type strain sequencing project: providing services to taxonomists for standard genome sequencing and annotation.</title>
        <authorList>
            <consortium name="The Broad Institute Genomics Platform"/>
            <consortium name="The Broad Institute Genome Sequencing Center for Infectious Disease"/>
            <person name="Wu L."/>
            <person name="Ma J."/>
        </authorList>
    </citation>
    <scope>NUCLEOTIDE SEQUENCE [LARGE SCALE GENOMIC DNA]</scope>
    <source>
        <strain evidence="5">CCUG 55608</strain>
    </source>
</reference>
<dbReference type="InterPro" id="IPR049049">
    <property type="entry name" value="Beta-AFase-like_GH127_C"/>
</dbReference>
<feature type="domain" description="Non-reducing end beta-L-arabinofuranosidase-like GH127 middle" evidence="2">
    <location>
        <begin position="433"/>
        <end position="528"/>
    </location>
</feature>
<dbReference type="Proteomes" id="UP001597116">
    <property type="component" value="Unassembled WGS sequence"/>
</dbReference>
<name>A0ABW3QAM5_9BACT</name>
<dbReference type="Pfam" id="PF20736">
    <property type="entry name" value="Glyco_hydro127M"/>
    <property type="match status" value="1"/>
</dbReference>
<dbReference type="PANTHER" id="PTHR43465">
    <property type="entry name" value="DUF1680 DOMAIN PROTEIN (AFU_ORTHOLOGUE AFUA_1G08910)"/>
    <property type="match status" value="1"/>
</dbReference>
<evidence type="ECO:0000259" key="1">
    <source>
        <dbReference type="Pfam" id="PF07944"/>
    </source>
</evidence>
<dbReference type="PANTHER" id="PTHR43465:SF2">
    <property type="entry name" value="DUF1680 DOMAIN PROTEIN (AFU_ORTHOLOGUE AFUA_1G08910)"/>
    <property type="match status" value="1"/>
</dbReference>
<sequence>MRTTVWRTVVSLAVLLTPLAGWSQGYSIQQVPFTSVSIRDHFWAPRLKSHAQTTLRICIAQMRDSTQRIANFERAAGLKSGGHQGIFFDDSDVYKAMEGMAYSLQHSRDPEIEAVMDHWTGLIAKAQQPDGYINTYFTLDHPQDEWGDKGRWTDVGRHEMYCGGHLIEAGVAYHKATGKRTLLDVGIRFANHWLATFGPGKRHWVEGHQEPELALVKLYHATNDKRYLDFAHWLLEERGHGHEKGPMWDANPNARRDIQTEVPVKDLADIKGHAVRATYLFTGMADVLATSGDKTYQPALLRVWDDVVLRNMYITGGIGSSATNEGFVEDYDLPNKTAYSETCASIGMVLWNSRMNLLSGEAKYADVMERAMNNAVLAGVSLAGDRFFYVNPLESDGAHHRQSWFGCACCPSNISRFLPSVGNYVYAQKKDELLVNLYMASETRLQMGATPVGITQETDYPWEGRIRLTVNPETAVNGKIKLRIPGWCKTYSVHLNGRKINPKKLDAGYWTLDRTWKKGDVITLDLDMPVEVVAADPRVRANVGKRAIQRGPLVYCLEQTDNPGIDLNTLKISATTRYSVSNGNGMLRGMKLVQTTVAGKPITYVPYYAWDNREAGKMMVWVDYTD</sequence>
<dbReference type="Pfam" id="PF07944">
    <property type="entry name" value="Beta-AFase-like_GH127_cat"/>
    <property type="match status" value="1"/>
</dbReference>
<keyword evidence="4" id="KW-0378">Hydrolase</keyword>
<accession>A0ABW3QAM5</accession>
<feature type="domain" description="Non-reducing end beta-L-arabinofuranosidase-like GH127 catalytic" evidence="1">
    <location>
        <begin position="35"/>
        <end position="422"/>
    </location>
</feature>
<dbReference type="RefSeq" id="WP_379884767.1">
    <property type="nucleotide sequence ID" value="NZ_JBHTLP010000018.1"/>
</dbReference>
<comment type="caution">
    <text evidence="4">The sequence shown here is derived from an EMBL/GenBank/DDBJ whole genome shotgun (WGS) entry which is preliminary data.</text>
</comment>
<evidence type="ECO:0000313" key="5">
    <source>
        <dbReference type="Proteomes" id="UP001597116"/>
    </source>
</evidence>
<evidence type="ECO:0000259" key="2">
    <source>
        <dbReference type="Pfam" id="PF20736"/>
    </source>
</evidence>
<dbReference type="InterPro" id="IPR012878">
    <property type="entry name" value="Beta-AFase-like_GH127_cat"/>
</dbReference>
<dbReference type="Pfam" id="PF20737">
    <property type="entry name" value="Glyco_hydro127C"/>
    <property type="match status" value="1"/>
</dbReference>
<evidence type="ECO:0000259" key="3">
    <source>
        <dbReference type="Pfam" id="PF20737"/>
    </source>
</evidence>
<organism evidence="4 5">
    <name type="scientific">Larkinella insperata</name>
    <dbReference type="NCBI Taxonomy" id="332158"/>
    <lineage>
        <taxon>Bacteria</taxon>
        <taxon>Pseudomonadati</taxon>
        <taxon>Bacteroidota</taxon>
        <taxon>Cytophagia</taxon>
        <taxon>Cytophagales</taxon>
        <taxon>Spirosomataceae</taxon>
        <taxon>Larkinella</taxon>
    </lineage>
</organism>
<dbReference type="InterPro" id="IPR049174">
    <property type="entry name" value="Beta-AFase-like"/>
</dbReference>